<feature type="region of interest" description="Disordered" evidence="1">
    <location>
        <begin position="145"/>
        <end position="169"/>
    </location>
</feature>
<name>T1K416_TETUR</name>
<dbReference type="AlphaFoldDB" id="T1K416"/>
<dbReference type="HOGENOM" id="CLU_632127_0_0_1"/>
<evidence type="ECO:0000313" key="3">
    <source>
        <dbReference type="Proteomes" id="UP000015104"/>
    </source>
</evidence>
<sequence>MIRDYDTMSERERKKVGLRSETNGNRMSMSRHSLNGSVNNEDDNRFGSNDAANHGMNDENNSSSAFFRVISSKQQIASPTSTSGIISNNNSSLTSPISELTSPLSSTSSTLTKSNTPTTTSSSHNTTYYDKLWQPLTTVNASAITTSSSSTPSNISVKKPSTPTSLMSTPSLAQTSLAATATPLSMISRSRRENPIGGENTGINNESRRSIGIGNDGNNDSHPPRLPPRHNMVTAQVDNRMTINVITSPLGNSRVPLPGDPSSLTPPLPKSATCNFVRSTFRSSSINMGSPLKRCFKDDHNLVPVSPVAQAHPHYGEILSPSGLRGPHHHHHLHLHHPHAHLHLASYSNEPSIHSDEESDLLGATTGDRLLTNRTLGAGSSNHHHHHHHHHHHLMSGGGGGDDDQNNQGQNDSDSTINENNSLNNSTWYEYGCV</sequence>
<feature type="compositionally biased region" description="Polar residues" evidence="1">
    <location>
        <begin position="20"/>
        <end position="39"/>
    </location>
</feature>
<accession>T1K416</accession>
<dbReference type="EMBL" id="CAEY01001563">
    <property type="status" value="NOT_ANNOTATED_CDS"/>
    <property type="molecule type" value="Genomic_DNA"/>
</dbReference>
<feature type="region of interest" description="Disordered" evidence="1">
    <location>
        <begin position="78"/>
        <end position="126"/>
    </location>
</feature>
<feature type="compositionally biased region" description="Basic residues" evidence="1">
    <location>
        <begin position="326"/>
        <end position="339"/>
    </location>
</feature>
<dbReference type="Proteomes" id="UP000015104">
    <property type="component" value="Unassembled WGS sequence"/>
</dbReference>
<reference evidence="2" key="2">
    <citation type="submission" date="2015-06" db="UniProtKB">
        <authorList>
            <consortium name="EnsemblMetazoa"/>
        </authorList>
    </citation>
    <scope>IDENTIFICATION</scope>
</reference>
<feature type="compositionally biased region" description="Basic and acidic residues" evidence="1">
    <location>
        <begin position="1"/>
        <end position="15"/>
    </location>
</feature>
<feature type="compositionally biased region" description="Basic residues" evidence="1">
    <location>
        <begin position="382"/>
        <end position="394"/>
    </location>
</feature>
<feature type="compositionally biased region" description="Low complexity" evidence="1">
    <location>
        <begin position="406"/>
        <end position="415"/>
    </location>
</feature>
<dbReference type="EnsemblMetazoa" id="tetur05g01000.1">
    <property type="protein sequence ID" value="tetur05g01000.1"/>
    <property type="gene ID" value="tetur05g01000"/>
</dbReference>
<evidence type="ECO:0000256" key="1">
    <source>
        <dbReference type="SAM" id="MobiDB-lite"/>
    </source>
</evidence>
<protein>
    <submittedName>
        <fullName evidence="2">Uncharacterized protein</fullName>
    </submittedName>
</protein>
<evidence type="ECO:0000313" key="2">
    <source>
        <dbReference type="EnsemblMetazoa" id="tetur05g01000.1"/>
    </source>
</evidence>
<organism evidence="2 3">
    <name type="scientific">Tetranychus urticae</name>
    <name type="common">Two-spotted spider mite</name>
    <dbReference type="NCBI Taxonomy" id="32264"/>
    <lineage>
        <taxon>Eukaryota</taxon>
        <taxon>Metazoa</taxon>
        <taxon>Ecdysozoa</taxon>
        <taxon>Arthropoda</taxon>
        <taxon>Chelicerata</taxon>
        <taxon>Arachnida</taxon>
        <taxon>Acari</taxon>
        <taxon>Acariformes</taxon>
        <taxon>Trombidiformes</taxon>
        <taxon>Prostigmata</taxon>
        <taxon>Eleutherengona</taxon>
        <taxon>Raphignathae</taxon>
        <taxon>Tetranychoidea</taxon>
        <taxon>Tetranychidae</taxon>
        <taxon>Tetranychus</taxon>
    </lineage>
</organism>
<proteinExistence type="predicted"/>
<feature type="region of interest" description="Disordered" evidence="1">
    <location>
        <begin position="316"/>
        <end position="339"/>
    </location>
</feature>
<feature type="region of interest" description="Disordered" evidence="1">
    <location>
        <begin position="372"/>
        <end position="423"/>
    </location>
</feature>
<feature type="region of interest" description="Disordered" evidence="1">
    <location>
        <begin position="191"/>
        <end position="226"/>
    </location>
</feature>
<feature type="region of interest" description="Disordered" evidence="1">
    <location>
        <begin position="1"/>
        <end position="60"/>
    </location>
</feature>
<dbReference type="STRING" id="32264.T1K416"/>
<keyword evidence="3" id="KW-1185">Reference proteome</keyword>
<reference evidence="3" key="1">
    <citation type="submission" date="2011-08" db="EMBL/GenBank/DDBJ databases">
        <authorList>
            <person name="Rombauts S."/>
        </authorList>
    </citation>
    <scope>NUCLEOTIDE SEQUENCE</scope>
    <source>
        <strain evidence="3">London</strain>
    </source>
</reference>